<dbReference type="Pfam" id="PF03485">
    <property type="entry name" value="Arg_tRNA_synt_N"/>
    <property type="match status" value="1"/>
</dbReference>
<comment type="subcellular location">
    <subcellularLocation>
        <location evidence="9">Cytoplasm</location>
    </subcellularLocation>
</comment>
<dbReference type="SUPFAM" id="SSF47323">
    <property type="entry name" value="Anticodon-binding domain of a subclass of class I aminoacyl-tRNA synthetases"/>
    <property type="match status" value="1"/>
</dbReference>
<dbReference type="Gene3D" id="3.30.1360.70">
    <property type="entry name" value="Arginyl tRNA synthetase N-terminal domain"/>
    <property type="match status" value="1"/>
</dbReference>
<dbReference type="RefSeq" id="WP_058715867.1">
    <property type="nucleotide sequence ID" value="NZ_LDTC01000022.1"/>
</dbReference>
<keyword evidence="7 9" id="KW-0030">Aminoacyl-tRNA synthetase</keyword>
<dbReference type="InterPro" id="IPR001412">
    <property type="entry name" value="aa-tRNA-synth_I_CS"/>
</dbReference>
<keyword evidence="4 9" id="KW-0547">Nucleotide-binding</keyword>
<comment type="caution">
    <text evidence="13">The sequence shown here is derived from an EMBL/GenBank/DDBJ whole genome shotgun (WGS) entry which is preliminary data.</text>
</comment>
<keyword evidence="6 9" id="KW-0648">Protein biosynthesis</keyword>
<dbReference type="GO" id="GO:0004814">
    <property type="term" value="F:arginine-tRNA ligase activity"/>
    <property type="evidence" value="ECO:0007669"/>
    <property type="project" value="UniProtKB-UniRule"/>
</dbReference>
<evidence type="ECO:0000256" key="9">
    <source>
        <dbReference type="HAMAP-Rule" id="MF_00123"/>
    </source>
</evidence>
<dbReference type="InterPro" id="IPR009080">
    <property type="entry name" value="tRNAsynth_Ia_anticodon-bd"/>
</dbReference>
<feature type="domain" description="DALR anticodon binding" evidence="11">
    <location>
        <begin position="450"/>
        <end position="573"/>
    </location>
</feature>
<dbReference type="SMART" id="SM00836">
    <property type="entry name" value="DALR_1"/>
    <property type="match status" value="1"/>
</dbReference>
<dbReference type="EC" id="6.1.1.19" evidence="9"/>
<dbReference type="InterPro" id="IPR014729">
    <property type="entry name" value="Rossmann-like_a/b/a_fold"/>
</dbReference>
<dbReference type="Gene3D" id="1.10.730.10">
    <property type="entry name" value="Isoleucyl-tRNA Synthetase, Domain 1"/>
    <property type="match status" value="1"/>
</dbReference>
<organism evidence="13 14">
    <name type="scientific">Sphingomonas sanguinis</name>
    <dbReference type="NCBI Taxonomy" id="33051"/>
    <lineage>
        <taxon>Bacteria</taxon>
        <taxon>Pseudomonadati</taxon>
        <taxon>Pseudomonadota</taxon>
        <taxon>Alphaproteobacteria</taxon>
        <taxon>Sphingomonadales</taxon>
        <taxon>Sphingomonadaceae</taxon>
        <taxon>Sphingomonas</taxon>
    </lineage>
</organism>
<keyword evidence="3 9" id="KW-0436">Ligase</keyword>
<evidence type="ECO:0000256" key="2">
    <source>
        <dbReference type="ARBA" id="ARBA00022490"/>
    </source>
</evidence>
<dbReference type="PROSITE" id="PS00178">
    <property type="entry name" value="AA_TRNA_LIGASE_I"/>
    <property type="match status" value="1"/>
</dbReference>
<dbReference type="CDD" id="cd00671">
    <property type="entry name" value="ArgRS_core"/>
    <property type="match status" value="1"/>
</dbReference>
<evidence type="ECO:0000256" key="6">
    <source>
        <dbReference type="ARBA" id="ARBA00022917"/>
    </source>
</evidence>
<protein>
    <recommendedName>
        <fullName evidence="9">Arginine--tRNA ligase</fullName>
        <ecNumber evidence="9">6.1.1.19</ecNumber>
    </recommendedName>
    <alternativeName>
        <fullName evidence="9">Arginyl-tRNA synthetase</fullName>
        <shortName evidence="9">ArgRS</shortName>
    </alternativeName>
</protein>
<evidence type="ECO:0000256" key="7">
    <source>
        <dbReference type="ARBA" id="ARBA00023146"/>
    </source>
</evidence>
<gene>
    <name evidence="9" type="primary">argS</name>
    <name evidence="13" type="ORF">NS258_04155</name>
</gene>
<dbReference type="InterPro" id="IPR001278">
    <property type="entry name" value="Arg-tRNA-ligase"/>
</dbReference>
<dbReference type="AlphaFoldDB" id="A0A147JBK7"/>
<dbReference type="NCBIfam" id="TIGR00456">
    <property type="entry name" value="argS"/>
    <property type="match status" value="1"/>
</dbReference>
<dbReference type="PRINTS" id="PR01038">
    <property type="entry name" value="TRNASYNTHARG"/>
</dbReference>
<comment type="subunit">
    <text evidence="9">Monomer.</text>
</comment>
<dbReference type="HAMAP" id="MF_00123">
    <property type="entry name" value="Arg_tRNA_synth"/>
    <property type="match status" value="1"/>
</dbReference>
<evidence type="ECO:0000313" key="13">
    <source>
        <dbReference type="EMBL" id="KTW16175.1"/>
    </source>
</evidence>
<keyword evidence="2 9" id="KW-0963">Cytoplasm</keyword>
<evidence type="ECO:0000313" key="14">
    <source>
        <dbReference type="Proteomes" id="UP000074410"/>
    </source>
</evidence>
<dbReference type="SMART" id="SM01016">
    <property type="entry name" value="Arg_tRNA_synt_N"/>
    <property type="match status" value="1"/>
</dbReference>
<dbReference type="InterPro" id="IPR008909">
    <property type="entry name" value="DALR_anticod-bd"/>
</dbReference>
<dbReference type="GO" id="GO:0005737">
    <property type="term" value="C:cytoplasm"/>
    <property type="evidence" value="ECO:0007669"/>
    <property type="project" value="UniProtKB-SubCell"/>
</dbReference>
<evidence type="ECO:0000259" key="11">
    <source>
        <dbReference type="SMART" id="SM00836"/>
    </source>
</evidence>
<evidence type="ECO:0000256" key="3">
    <source>
        <dbReference type="ARBA" id="ARBA00022598"/>
    </source>
</evidence>
<reference evidence="13 14" key="1">
    <citation type="journal article" date="2016" name="Front. Microbiol.">
        <title>Genomic Resource of Rice Seed Associated Bacteria.</title>
        <authorList>
            <person name="Midha S."/>
            <person name="Bansal K."/>
            <person name="Sharma S."/>
            <person name="Kumar N."/>
            <person name="Patil P.P."/>
            <person name="Chaudhry V."/>
            <person name="Patil P.B."/>
        </authorList>
    </citation>
    <scope>NUCLEOTIDE SEQUENCE [LARGE SCALE GENOMIC DNA]</scope>
    <source>
        <strain evidence="13 14">NS258</strain>
    </source>
</reference>
<comment type="similarity">
    <text evidence="1 9 10">Belongs to the class-I aminoacyl-tRNA synthetase family.</text>
</comment>
<dbReference type="SUPFAM" id="SSF55190">
    <property type="entry name" value="Arginyl-tRNA synthetase (ArgRS), N-terminal 'additional' domain"/>
    <property type="match status" value="1"/>
</dbReference>
<proteinExistence type="inferred from homology"/>
<sequence>MTLYTRFAAHIDAALDTLVAAGTLPGGLDRRNVTVEPPRDASHGDLATNAAMVLAKPAGTNPRALAEAIAAELGKLDEVESVSVAGPGFLNMRLTDAAWRDELAAIPQAGADYGRSTRGQGVTVNIEYVSANPTGPMHMGHCRGAVVGDALATLLEFAGHKVIREYYVNDAGGQVDVLARSAHLRYREALGATIEIPEGLYPGEYLKPIGAELAAEYGDKYVDAPESEWLVLFRTRAVAAMMAMIRDDLALLGIHHDLFSSEAELQAAGKPEAAEAELRSRGLVYDGVLEAPKGETPEDWEPVELPLFRSSQFGDDQDRPIKKSNGAWTYFGADLAYHYQKAQTADQLIDIWGADHAGTVKRIVAAVEALTGGKTKFDVKLVQMVRLLRGGEPVKMSKRAGNFVTLADVVREVGKDVVRFTMLTRRSDAQMDFDFAKVVEASKDNPVFYVQYAHARIASLKRRAAEAGIEGGTADLSLLDAEDLALVQLAAQFPRIVETAAAAREPHRIAFYLYDLAAAFHAAWNVGNDRPDRRFLIAENAEVTRARLFLSDGIGQIIRNGLALMGVEAVSEMK</sequence>
<keyword evidence="5 9" id="KW-0067">ATP-binding</keyword>
<evidence type="ECO:0000259" key="12">
    <source>
        <dbReference type="SMART" id="SM01016"/>
    </source>
</evidence>
<evidence type="ECO:0000256" key="10">
    <source>
        <dbReference type="RuleBase" id="RU363038"/>
    </source>
</evidence>
<dbReference type="Gene3D" id="3.40.50.620">
    <property type="entry name" value="HUPs"/>
    <property type="match status" value="1"/>
</dbReference>
<comment type="catalytic activity">
    <reaction evidence="8 9">
        <text>tRNA(Arg) + L-arginine + ATP = L-arginyl-tRNA(Arg) + AMP + diphosphate</text>
        <dbReference type="Rhea" id="RHEA:20301"/>
        <dbReference type="Rhea" id="RHEA-COMP:9658"/>
        <dbReference type="Rhea" id="RHEA-COMP:9673"/>
        <dbReference type="ChEBI" id="CHEBI:30616"/>
        <dbReference type="ChEBI" id="CHEBI:32682"/>
        <dbReference type="ChEBI" id="CHEBI:33019"/>
        <dbReference type="ChEBI" id="CHEBI:78442"/>
        <dbReference type="ChEBI" id="CHEBI:78513"/>
        <dbReference type="ChEBI" id="CHEBI:456215"/>
        <dbReference type="EC" id="6.1.1.19"/>
    </reaction>
</comment>
<dbReference type="PANTHER" id="PTHR11956">
    <property type="entry name" value="ARGINYL-TRNA SYNTHETASE"/>
    <property type="match status" value="1"/>
</dbReference>
<evidence type="ECO:0000256" key="8">
    <source>
        <dbReference type="ARBA" id="ARBA00049339"/>
    </source>
</evidence>
<dbReference type="InterPro" id="IPR035684">
    <property type="entry name" value="ArgRS_core"/>
</dbReference>
<dbReference type="Proteomes" id="UP000074410">
    <property type="component" value="Unassembled WGS sequence"/>
</dbReference>
<dbReference type="InterPro" id="IPR005148">
    <property type="entry name" value="Arg-tRNA-synth_N"/>
</dbReference>
<dbReference type="PANTHER" id="PTHR11956:SF5">
    <property type="entry name" value="ARGININE--TRNA LIGASE, CYTOPLASMIC"/>
    <property type="match status" value="1"/>
</dbReference>
<dbReference type="GO" id="GO:0006420">
    <property type="term" value="P:arginyl-tRNA aminoacylation"/>
    <property type="evidence" value="ECO:0007669"/>
    <property type="project" value="UniProtKB-UniRule"/>
</dbReference>
<dbReference type="SUPFAM" id="SSF52374">
    <property type="entry name" value="Nucleotidylyl transferase"/>
    <property type="match status" value="1"/>
</dbReference>
<dbReference type="Pfam" id="PF05746">
    <property type="entry name" value="DALR_1"/>
    <property type="match status" value="1"/>
</dbReference>
<accession>A0A147JBK7</accession>
<dbReference type="GO" id="GO:0005524">
    <property type="term" value="F:ATP binding"/>
    <property type="evidence" value="ECO:0007669"/>
    <property type="project" value="UniProtKB-UniRule"/>
</dbReference>
<feature type="short sequence motif" description="'HIGH' region" evidence="9">
    <location>
        <begin position="131"/>
        <end position="141"/>
    </location>
</feature>
<evidence type="ECO:0000256" key="1">
    <source>
        <dbReference type="ARBA" id="ARBA00005594"/>
    </source>
</evidence>
<evidence type="ECO:0000256" key="4">
    <source>
        <dbReference type="ARBA" id="ARBA00022741"/>
    </source>
</evidence>
<dbReference type="EMBL" id="LDTC01000022">
    <property type="protein sequence ID" value="KTW16175.1"/>
    <property type="molecule type" value="Genomic_DNA"/>
</dbReference>
<dbReference type="InterPro" id="IPR036695">
    <property type="entry name" value="Arg-tRNA-synth_N_sf"/>
</dbReference>
<feature type="domain" description="Arginyl tRNA synthetase N-terminal" evidence="12">
    <location>
        <begin position="5"/>
        <end position="94"/>
    </location>
</feature>
<evidence type="ECO:0000256" key="5">
    <source>
        <dbReference type="ARBA" id="ARBA00022840"/>
    </source>
</evidence>
<dbReference type="Pfam" id="PF00750">
    <property type="entry name" value="tRNA-synt_1d"/>
    <property type="match status" value="1"/>
</dbReference>
<name>A0A147JBK7_9SPHN</name>
<dbReference type="PATRIC" id="fig|33051.5.peg.1470"/>